<sequence>MYPLQKVLQFYFSITTAILLAATAIVSVHACVDNGQPGCTNNARRGLTNLPRAWMESRGLLAANKERDAAAEAEVVEIAA</sequence>
<keyword evidence="3" id="KW-1185">Reference proteome</keyword>
<evidence type="ECO:0000313" key="3">
    <source>
        <dbReference type="Proteomes" id="UP000566819"/>
    </source>
</evidence>
<keyword evidence="1" id="KW-0732">Signal</keyword>
<protein>
    <submittedName>
        <fullName evidence="2">Uncharacterized protein</fullName>
    </submittedName>
</protein>
<name>A0A8H4RFG0_9HELO</name>
<organism evidence="2 3">
    <name type="scientific">Cudoniella acicularis</name>
    <dbReference type="NCBI Taxonomy" id="354080"/>
    <lineage>
        <taxon>Eukaryota</taxon>
        <taxon>Fungi</taxon>
        <taxon>Dikarya</taxon>
        <taxon>Ascomycota</taxon>
        <taxon>Pezizomycotina</taxon>
        <taxon>Leotiomycetes</taxon>
        <taxon>Helotiales</taxon>
        <taxon>Tricladiaceae</taxon>
        <taxon>Cudoniella</taxon>
    </lineage>
</organism>
<gene>
    <name evidence="2" type="ORF">G7Y89_g9040</name>
</gene>
<proteinExistence type="predicted"/>
<dbReference type="EMBL" id="JAAMPI010000718">
    <property type="protein sequence ID" value="KAF4629119.1"/>
    <property type="molecule type" value="Genomic_DNA"/>
</dbReference>
<dbReference type="AlphaFoldDB" id="A0A8H4RFG0"/>
<reference evidence="2 3" key="1">
    <citation type="submission" date="2020-03" db="EMBL/GenBank/DDBJ databases">
        <title>Draft Genome Sequence of Cudoniella acicularis.</title>
        <authorList>
            <person name="Buettner E."/>
            <person name="Kellner H."/>
        </authorList>
    </citation>
    <scope>NUCLEOTIDE SEQUENCE [LARGE SCALE GENOMIC DNA]</scope>
    <source>
        <strain evidence="2 3">DSM 108380</strain>
    </source>
</reference>
<evidence type="ECO:0000256" key="1">
    <source>
        <dbReference type="SAM" id="SignalP"/>
    </source>
</evidence>
<evidence type="ECO:0000313" key="2">
    <source>
        <dbReference type="EMBL" id="KAF4629119.1"/>
    </source>
</evidence>
<feature type="signal peptide" evidence="1">
    <location>
        <begin position="1"/>
        <end position="30"/>
    </location>
</feature>
<accession>A0A8H4RFG0</accession>
<dbReference type="Proteomes" id="UP000566819">
    <property type="component" value="Unassembled WGS sequence"/>
</dbReference>
<feature type="chain" id="PRO_5034739938" evidence="1">
    <location>
        <begin position="31"/>
        <end position="80"/>
    </location>
</feature>
<comment type="caution">
    <text evidence="2">The sequence shown here is derived from an EMBL/GenBank/DDBJ whole genome shotgun (WGS) entry which is preliminary data.</text>
</comment>